<dbReference type="InterPro" id="IPR010666">
    <property type="entry name" value="Znf_GRF"/>
</dbReference>
<evidence type="ECO:0000256" key="9">
    <source>
        <dbReference type="PROSITE-ProRule" id="PRU01343"/>
    </source>
</evidence>
<dbReference type="Pfam" id="PF06839">
    <property type="entry name" value="Zn_ribbon_GRF"/>
    <property type="match status" value="1"/>
</dbReference>
<dbReference type="InterPro" id="IPR036691">
    <property type="entry name" value="Endo/exonu/phosph_ase_sf"/>
</dbReference>
<dbReference type="EC" id="3.1.-.-" evidence="10"/>
<evidence type="ECO:0000256" key="11">
    <source>
        <dbReference type="SAM" id="MobiDB-lite"/>
    </source>
</evidence>
<feature type="compositionally biased region" description="Basic and acidic residues" evidence="11">
    <location>
        <begin position="383"/>
        <end position="392"/>
    </location>
</feature>
<dbReference type="PROSITE" id="PS51435">
    <property type="entry name" value="AP_NUCLEASE_F1_4"/>
    <property type="match status" value="1"/>
</dbReference>
<evidence type="ECO:0000256" key="5">
    <source>
        <dbReference type="ARBA" id="ARBA00022801"/>
    </source>
</evidence>
<comment type="caution">
    <text evidence="13">The sequence shown here is derived from an EMBL/GenBank/DDBJ whole genome shotgun (WGS) entry which is preliminary data.</text>
</comment>
<evidence type="ECO:0000256" key="3">
    <source>
        <dbReference type="ARBA" id="ARBA00022723"/>
    </source>
</evidence>
<evidence type="ECO:0000313" key="13">
    <source>
        <dbReference type="EMBL" id="CAL8082038.1"/>
    </source>
</evidence>
<accession>A0ABP1PY48</accession>
<organism evidence="13 14">
    <name type="scientific">Orchesella dallaii</name>
    <dbReference type="NCBI Taxonomy" id="48710"/>
    <lineage>
        <taxon>Eukaryota</taxon>
        <taxon>Metazoa</taxon>
        <taxon>Ecdysozoa</taxon>
        <taxon>Arthropoda</taxon>
        <taxon>Hexapoda</taxon>
        <taxon>Collembola</taxon>
        <taxon>Entomobryomorpha</taxon>
        <taxon>Entomobryoidea</taxon>
        <taxon>Orchesellidae</taxon>
        <taxon>Orchesellinae</taxon>
        <taxon>Orchesella</taxon>
    </lineage>
</organism>
<keyword evidence="7 10" id="KW-0460">Magnesium</keyword>
<keyword evidence="8" id="KW-0539">Nucleus</keyword>
<feature type="compositionally biased region" description="Basic and acidic residues" evidence="11">
    <location>
        <begin position="400"/>
        <end position="410"/>
    </location>
</feature>
<dbReference type="PANTHER" id="PTHR22748">
    <property type="entry name" value="AP ENDONUCLEASE"/>
    <property type="match status" value="1"/>
</dbReference>
<keyword evidence="5" id="KW-0378">Hydrolase</keyword>
<evidence type="ECO:0000256" key="1">
    <source>
        <dbReference type="ARBA" id="ARBA00000493"/>
    </source>
</evidence>
<evidence type="ECO:0000256" key="4">
    <source>
        <dbReference type="ARBA" id="ARBA00022771"/>
    </source>
</evidence>
<gene>
    <name evidence="13" type="ORF">ODALV1_LOCUS5096</name>
</gene>
<reference evidence="13 14" key="1">
    <citation type="submission" date="2024-08" db="EMBL/GenBank/DDBJ databases">
        <authorList>
            <person name="Cucini C."/>
            <person name="Frati F."/>
        </authorList>
    </citation>
    <scope>NUCLEOTIDE SEQUENCE [LARGE SCALE GENOMIC DNA]</scope>
</reference>
<comment type="catalytic activity">
    <reaction evidence="1">
        <text>Exonucleolytic cleavage in the 3'- to 5'-direction to yield nucleoside 5'-phosphates.</text>
        <dbReference type="EC" id="3.1.11.2"/>
    </reaction>
</comment>
<keyword evidence="10" id="KW-0227">DNA damage</keyword>
<dbReference type="InterPro" id="IPR005135">
    <property type="entry name" value="Endo/exonuclease/phosphatase"/>
</dbReference>
<evidence type="ECO:0000256" key="10">
    <source>
        <dbReference type="RuleBase" id="RU362131"/>
    </source>
</evidence>
<keyword evidence="10" id="KW-0234">DNA repair</keyword>
<dbReference type="InterPro" id="IPR004808">
    <property type="entry name" value="AP_endonuc_1"/>
</dbReference>
<comment type="similarity">
    <text evidence="2 10">Belongs to the DNA repair enzymes AP/ExoA family.</text>
</comment>
<name>A0ABP1PY48_9HEXA</name>
<evidence type="ECO:0000256" key="7">
    <source>
        <dbReference type="ARBA" id="ARBA00022842"/>
    </source>
</evidence>
<evidence type="ECO:0000256" key="6">
    <source>
        <dbReference type="ARBA" id="ARBA00022833"/>
    </source>
</evidence>
<protein>
    <recommendedName>
        <fullName evidence="10">DNA-(apurinic or apyrimidinic site) endonuclease</fullName>
        <ecNumber evidence="10">3.1.-.-</ecNumber>
    </recommendedName>
</protein>
<feature type="region of interest" description="Disordered" evidence="11">
    <location>
        <begin position="1"/>
        <end position="45"/>
    </location>
</feature>
<dbReference type="Pfam" id="PF03372">
    <property type="entry name" value="Exo_endo_phos"/>
    <property type="match status" value="1"/>
</dbReference>
<feature type="domain" description="GRF-type" evidence="12">
    <location>
        <begin position="485"/>
        <end position="534"/>
    </location>
</feature>
<dbReference type="PANTHER" id="PTHR22748:SF4">
    <property type="entry name" value="DNA-(APURINIC OR APYRIMIDINIC SITE) ENDONUCLEASE 2"/>
    <property type="match status" value="1"/>
</dbReference>
<dbReference type="Proteomes" id="UP001642540">
    <property type="component" value="Unassembled WGS sequence"/>
</dbReference>
<feature type="region of interest" description="Disordered" evidence="11">
    <location>
        <begin position="375"/>
        <end position="421"/>
    </location>
</feature>
<evidence type="ECO:0000259" key="12">
    <source>
        <dbReference type="PROSITE" id="PS51999"/>
    </source>
</evidence>
<evidence type="ECO:0000256" key="8">
    <source>
        <dbReference type="ARBA" id="ARBA00023242"/>
    </source>
</evidence>
<keyword evidence="6" id="KW-0862">Zinc</keyword>
<feature type="compositionally biased region" description="Low complexity" evidence="11">
    <location>
        <begin position="1"/>
        <end position="23"/>
    </location>
</feature>
<proteinExistence type="inferred from homology"/>
<evidence type="ECO:0000256" key="2">
    <source>
        <dbReference type="ARBA" id="ARBA00007092"/>
    </source>
</evidence>
<sequence length="538" mass="59793">MSVSSDSNSSCSSLSSNYSELSLAPEKAEDGDNLPGQEEPAGGSSFKIVSWNINGMRTLDMPRVLEQLNCSVLAVQETKISRKQLEQGQVMPPGYSSYFSFSTSKVGYSGVAIYCKNEWTPAKAEDGLSITDTEPKKNVDVVGSYPDLTFEETLHVKAANLDGRTVITQHLVKLPSGLTRPLTVINVYCPRLRSDPEDPTNNRDLKRCFHEVLHRRAKRLVQDGSFVLVVGDINISHRILDQSDITDPKKFIVSEFRELLNEFVDEEDPTGFVDTFRKLHPTQQAAFTCWCTRLNARENNYGSRIDYIFADRELAEYLESAEVHPDMMGSDHCPISATFHSLVPVSSDNPPSFSTKHYPEFSGKQKNLKEFFQAPLSTPTGKSKSEKEEDGKSNVTVADGNRKRPLDLGKGEASNNQKTKRVQTSLNMFFNKTSSVQNVPSPTATVTKTVVETNDTNATFNGYRSVPGNSEAWKKLMKPPVVPLCEGHKEPCVKRTVTKKGVNFGRQFWSCSHGEGKAGDPNANCKFFQWARSATSKN</sequence>
<evidence type="ECO:0000313" key="14">
    <source>
        <dbReference type="Proteomes" id="UP001642540"/>
    </source>
</evidence>
<keyword evidence="14" id="KW-1185">Reference proteome</keyword>
<dbReference type="Gene3D" id="3.60.10.10">
    <property type="entry name" value="Endonuclease/exonuclease/phosphatase"/>
    <property type="match status" value="1"/>
</dbReference>
<keyword evidence="3 10" id="KW-0479">Metal-binding</keyword>
<dbReference type="PROSITE" id="PS51999">
    <property type="entry name" value="ZF_GRF"/>
    <property type="match status" value="1"/>
</dbReference>
<comment type="cofactor">
    <cofactor evidence="10">
        <name>Mg(2+)</name>
        <dbReference type="ChEBI" id="CHEBI:18420"/>
    </cofactor>
    <cofactor evidence="10">
        <name>Mn(2+)</name>
        <dbReference type="ChEBI" id="CHEBI:29035"/>
    </cofactor>
    <text evidence="10">Probably binds two magnesium or manganese ions per subunit.</text>
</comment>
<dbReference type="SUPFAM" id="SSF56219">
    <property type="entry name" value="DNase I-like"/>
    <property type="match status" value="1"/>
</dbReference>
<dbReference type="EMBL" id="CAXLJM020000015">
    <property type="protein sequence ID" value="CAL8082038.1"/>
    <property type="molecule type" value="Genomic_DNA"/>
</dbReference>
<dbReference type="NCBIfam" id="TIGR00633">
    <property type="entry name" value="xth"/>
    <property type="match status" value="1"/>
</dbReference>
<keyword evidence="4 9" id="KW-0863">Zinc-finger</keyword>